<reference evidence="2 3" key="1">
    <citation type="submission" date="2015-01" db="EMBL/GenBank/DDBJ databases">
        <title>The Genome Sequence of Capronia semiimmersa CBS27337.</title>
        <authorList>
            <consortium name="The Broad Institute Genomics Platform"/>
            <person name="Cuomo C."/>
            <person name="de Hoog S."/>
            <person name="Gorbushina A."/>
            <person name="Stielow B."/>
            <person name="Teixiera M."/>
            <person name="Abouelleil A."/>
            <person name="Chapman S.B."/>
            <person name="Priest M."/>
            <person name="Young S.K."/>
            <person name="Wortman J."/>
            <person name="Nusbaum C."/>
            <person name="Birren B."/>
        </authorList>
    </citation>
    <scope>NUCLEOTIDE SEQUENCE [LARGE SCALE GENOMIC DNA]</scope>
    <source>
        <strain evidence="2 3">CBS 27337</strain>
    </source>
</reference>
<feature type="region of interest" description="Disordered" evidence="1">
    <location>
        <begin position="151"/>
        <end position="191"/>
    </location>
</feature>
<sequence length="509" mass="57375">MSPRLSRRWTNLENIILDQVVNAHRPKLWGGRQELAEIILEKLQEIAPPDDDNPLTLDKVRTKLDHNAKRLKRGSKSPQWSTRLSVRVERLPSGRNRPNVDSAATRSANRPRLERASSTASGQNMQQHHPPTLSAPVHQNPVPRQLVREVKGPGQERVRETNAETLTKATSDQTRGGSAIPASKEEPLGSSTMVVEPWERKCIEIMRDLMAHESYTAPPRRSDVNSVLSRTMLQIEKSIQCYLQAHPCSYLDLNNASQDAHDLCQVSFAASNSSEVIDKLETASSHPALSLDVLLQVLVSNAVFTWAFNGFKENPHTQMPVAVERTFDRFAQHSQEAVRRLNTATRLDLLKTMVRPRLPLDAIEYQIRLFQALKSMRVAPRERESTYDAGGTLNLSQEKHREFKKITEAVFLDILKLRADMAESNRQYVAWFFEQDEPFDEEKMEPHRQDKGPVFPNSRVYICLWPAILSFARELASESPSPGPGVVVVKAKVVISRGDASQSPSSPSL</sequence>
<dbReference type="AlphaFoldDB" id="A0A0D2CXZ8"/>
<proteinExistence type="predicted"/>
<organism evidence="2 3">
    <name type="scientific">Phialophora macrospora</name>
    <dbReference type="NCBI Taxonomy" id="1851006"/>
    <lineage>
        <taxon>Eukaryota</taxon>
        <taxon>Fungi</taxon>
        <taxon>Dikarya</taxon>
        <taxon>Ascomycota</taxon>
        <taxon>Pezizomycotina</taxon>
        <taxon>Eurotiomycetes</taxon>
        <taxon>Chaetothyriomycetidae</taxon>
        <taxon>Chaetothyriales</taxon>
        <taxon>Herpotrichiellaceae</taxon>
        <taxon>Phialophora</taxon>
    </lineage>
</organism>
<feature type="compositionally biased region" description="Polar residues" evidence="1">
    <location>
        <begin position="163"/>
        <end position="176"/>
    </location>
</feature>
<evidence type="ECO:0000313" key="2">
    <source>
        <dbReference type="EMBL" id="KIW70036.1"/>
    </source>
</evidence>
<protein>
    <submittedName>
        <fullName evidence="2">Uncharacterized protein</fullName>
    </submittedName>
</protein>
<name>A0A0D2CXZ8_9EURO</name>
<keyword evidence="3" id="KW-1185">Reference proteome</keyword>
<dbReference type="HOGENOM" id="CLU_538606_0_0_1"/>
<evidence type="ECO:0000313" key="3">
    <source>
        <dbReference type="Proteomes" id="UP000054266"/>
    </source>
</evidence>
<gene>
    <name evidence="2" type="ORF">PV04_02347</name>
</gene>
<accession>A0A0D2CXZ8</accession>
<dbReference type="EMBL" id="KN846957">
    <property type="protein sequence ID" value="KIW70036.1"/>
    <property type="molecule type" value="Genomic_DNA"/>
</dbReference>
<feature type="region of interest" description="Disordered" evidence="1">
    <location>
        <begin position="68"/>
        <end position="139"/>
    </location>
</feature>
<feature type="compositionally biased region" description="Polar residues" evidence="1">
    <location>
        <begin position="116"/>
        <end position="129"/>
    </location>
</feature>
<feature type="compositionally biased region" description="Basic and acidic residues" evidence="1">
    <location>
        <begin position="151"/>
        <end position="162"/>
    </location>
</feature>
<evidence type="ECO:0000256" key="1">
    <source>
        <dbReference type="SAM" id="MobiDB-lite"/>
    </source>
</evidence>
<dbReference type="Proteomes" id="UP000054266">
    <property type="component" value="Unassembled WGS sequence"/>
</dbReference>